<accession>A0A074RDN0</accession>
<name>A0A074RDN0_9AGAM</name>
<feature type="region of interest" description="Disordered" evidence="1">
    <location>
        <begin position="88"/>
        <end position="110"/>
    </location>
</feature>
<keyword evidence="3" id="KW-1185">Reference proteome</keyword>
<dbReference type="EMBL" id="AZST01002587">
    <property type="protein sequence ID" value="KEP44904.1"/>
    <property type="molecule type" value="Genomic_DNA"/>
</dbReference>
<evidence type="ECO:0000313" key="3">
    <source>
        <dbReference type="Proteomes" id="UP000027456"/>
    </source>
</evidence>
<protein>
    <submittedName>
        <fullName evidence="2">Uncharacterized protein</fullName>
    </submittedName>
</protein>
<gene>
    <name evidence="2" type="ORF">V565_351930</name>
</gene>
<dbReference type="AlphaFoldDB" id="A0A074RDN0"/>
<dbReference type="HOGENOM" id="CLU_2177157_0_0_1"/>
<comment type="caution">
    <text evidence="2">The sequence shown here is derived from an EMBL/GenBank/DDBJ whole genome shotgun (WGS) entry which is preliminary data.</text>
</comment>
<dbReference type="OrthoDB" id="2124108at2759"/>
<proteinExistence type="predicted"/>
<evidence type="ECO:0000256" key="1">
    <source>
        <dbReference type="SAM" id="MobiDB-lite"/>
    </source>
</evidence>
<feature type="region of interest" description="Disordered" evidence="1">
    <location>
        <begin position="41"/>
        <end position="64"/>
    </location>
</feature>
<feature type="non-terminal residue" evidence="2">
    <location>
        <position position="110"/>
    </location>
</feature>
<organism evidence="2 3">
    <name type="scientific">Rhizoctonia solani 123E</name>
    <dbReference type="NCBI Taxonomy" id="1423351"/>
    <lineage>
        <taxon>Eukaryota</taxon>
        <taxon>Fungi</taxon>
        <taxon>Dikarya</taxon>
        <taxon>Basidiomycota</taxon>
        <taxon>Agaricomycotina</taxon>
        <taxon>Agaricomycetes</taxon>
        <taxon>Cantharellales</taxon>
        <taxon>Ceratobasidiaceae</taxon>
        <taxon>Rhizoctonia</taxon>
    </lineage>
</organism>
<dbReference type="Proteomes" id="UP000027456">
    <property type="component" value="Unassembled WGS sequence"/>
</dbReference>
<sequence length="110" mass="12220">MMNQTEWSVQRLYLQRAYKQAQTIALDILFAAGVQLDSDNALVGNPHPHPHPHPAGTPLSKNKARDREMFDTDIRCALKLGDPTTAHRLAEASRSRAIPPEKPCGSPINR</sequence>
<evidence type="ECO:0000313" key="2">
    <source>
        <dbReference type="EMBL" id="KEP44904.1"/>
    </source>
</evidence>
<reference evidence="2 3" key="1">
    <citation type="submission" date="2013-12" db="EMBL/GenBank/DDBJ databases">
        <authorList>
            <person name="Cubeta M."/>
            <person name="Pakala S."/>
            <person name="Fedorova N."/>
            <person name="Thomas E."/>
            <person name="Dean R."/>
            <person name="Jabaji S."/>
            <person name="Neate S."/>
            <person name="Toda T."/>
            <person name="Tavantzis S."/>
            <person name="Vilgalys R."/>
            <person name="Bharathan N."/>
            <person name="Pakala S."/>
            <person name="Losada L.S."/>
            <person name="Zafar N."/>
            <person name="Nierman W."/>
        </authorList>
    </citation>
    <scope>NUCLEOTIDE SEQUENCE [LARGE SCALE GENOMIC DNA]</scope>
    <source>
        <strain evidence="2 3">123E</strain>
    </source>
</reference>